<dbReference type="PANTHER" id="PTHR23509">
    <property type="entry name" value="PA-PL1 PHOSPHOLIPASE FAMILY"/>
    <property type="match status" value="1"/>
</dbReference>
<evidence type="ECO:0000259" key="1">
    <source>
        <dbReference type="PROSITE" id="PS51043"/>
    </source>
</evidence>
<accession>A0A6G0WJ20</accession>
<proteinExistence type="predicted"/>
<protein>
    <recommendedName>
        <fullName evidence="1">DDHD domain-containing protein</fullName>
    </recommendedName>
</protein>
<keyword evidence="3" id="KW-1185">Reference proteome</keyword>
<gene>
    <name evidence="2" type="ORF">Ae201684_014728</name>
</gene>
<sequence>MAPSSTTSIVPWAYLRKGDWHILSAADSGVFPLSLSRRFNLLCRFVERLENSKDDTPVPVKNGELLVSVRDRTLTTAYWVEAPCPVIRCEWLFESTDGTFFPFSEVACVQMTHIWSTMPNEVHTLIYPVQDHLGGRSTVAGSPSTPQEEQLSDLFQTCASARDHRCKAVHHGFDAWVNNDHKQTAHVVFVVHGIGETYWKKRLPFITISDWVHVFDQLTQQVSESHFPDHHEGVLYFPVDWSGVMAEMGDMLHETLARTSLPSLMFIRQIQNELISDVMLYIERKNPILSFVVNHMNRVYRLYKENNPEFDGSVSIMGHSLGSVISFDMLSKQGVDSHLKLDFQVEHYFAFGSPIGAFLPLYGTVKGDDLVLPTTKNLYNIYHPIDPIAYRLEPLLHPTCDVEPPLRLSTFSGHRRFHHAVNDLINTLEAKQTALLDHISAAWSAFTHSSEPKKAATEEEVEPNHEANEIAKELALKCNPSMGRLDFVLPESAIEALTPMAALTAHVQYYENQDFCLFVLNHLFDTGDKQGSVSLHPDDIAAAAP</sequence>
<dbReference type="InterPro" id="IPR029058">
    <property type="entry name" value="AB_hydrolase_fold"/>
</dbReference>
<dbReference type="InterPro" id="IPR004177">
    <property type="entry name" value="DDHD_dom"/>
</dbReference>
<dbReference type="Proteomes" id="UP000481153">
    <property type="component" value="Unassembled WGS sequence"/>
</dbReference>
<dbReference type="SMART" id="SM01127">
    <property type="entry name" value="DDHD"/>
    <property type="match status" value="1"/>
</dbReference>
<evidence type="ECO:0000313" key="3">
    <source>
        <dbReference type="Proteomes" id="UP000481153"/>
    </source>
</evidence>
<dbReference type="InterPro" id="IPR058055">
    <property type="entry name" value="PA-PLA1"/>
</dbReference>
<comment type="caution">
    <text evidence="2">The sequence shown here is derived from an EMBL/GenBank/DDBJ whole genome shotgun (WGS) entry which is preliminary data.</text>
</comment>
<dbReference type="GO" id="GO:0046872">
    <property type="term" value="F:metal ion binding"/>
    <property type="evidence" value="ECO:0007669"/>
    <property type="project" value="InterPro"/>
</dbReference>
<reference evidence="2 3" key="1">
    <citation type="submission" date="2019-07" db="EMBL/GenBank/DDBJ databases">
        <title>Genomics analysis of Aphanomyces spp. identifies a new class of oomycete effector associated with host adaptation.</title>
        <authorList>
            <person name="Gaulin E."/>
        </authorList>
    </citation>
    <scope>NUCLEOTIDE SEQUENCE [LARGE SCALE GENOMIC DNA]</scope>
    <source>
        <strain evidence="2 3">ATCC 201684</strain>
    </source>
</reference>
<dbReference type="VEuPathDB" id="FungiDB:AeMF1_000113"/>
<evidence type="ECO:0000313" key="2">
    <source>
        <dbReference type="EMBL" id="KAF0727199.1"/>
    </source>
</evidence>
<dbReference type="PROSITE" id="PS51043">
    <property type="entry name" value="DDHD"/>
    <property type="match status" value="1"/>
</dbReference>
<feature type="domain" description="DDHD" evidence="1">
    <location>
        <begin position="341"/>
        <end position="525"/>
    </location>
</feature>
<dbReference type="PANTHER" id="PTHR23509:SF10">
    <property type="entry name" value="LD21067P"/>
    <property type="match status" value="1"/>
</dbReference>
<dbReference type="GO" id="GO:0004620">
    <property type="term" value="F:phospholipase activity"/>
    <property type="evidence" value="ECO:0007669"/>
    <property type="project" value="TreeGrafter"/>
</dbReference>
<dbReference type="EMBL" id="VJMJ01000200">
    <property type="protein sequence ID" value="KAF0727199.1"/>
    <property type="molecule type" value="Genomic_DNA"/>
</dbReference>
<organism evidence="2 3">
    <name type="scientific">Aphanomyces euteiches</name>
    <dbReference type="NCBI Taxonomy" id="100861"/>
    <lineage>
        <taxon>Eukaryota</taxon>
        <taxon>Sar</taxon>
        <taxon>Stramenopiles</taxon>
        <taxon>Oomycota</taxon>
        <taxon>Saprolegniomycetes</taxon>
        <taxon>Saprolegniales</taxon>
        <taxon>Verrucalvaceae</taxon>
        <taxon>Aphanomyces</taxon>
    </lineage>
</organism>
<dbReference type="GO" id="GO:0005737">
    <property type="term" value="C:cytoplasm"/>
    <property type="evidence" value="ECO:0007669"/>
    <property type="project" value="TreeGrafter"/>
</dbReference>
<dbReference type="SUPFAM" id="SSF53474">
    <property type="entry name" value="alpha/beta-Hydrolases"/>
    <property type="match status" value="1"/>
</dbReference>
<dbReference type="Pfam" id="PF02862">
    <property type="entry name" value="DDHD"/>
    <property type="match status" value="1"/>
</dbReference>
<name>A0A6G0WJ20_9STRA</name>
<dbReference type="AlphaFoldDB" id="A0A6G0WJ20"/>